<evidence type="ECO:0000313" key="3">
    <source>
        <dbReference type="EMBL" id="TRB06974.1"/>
    </source>
</evidence>
<dbReference type="Proteomes" id="UP000317023">
    <property type="component" value="Unassembled WGS sequence"/>
</dbReference>
<name>A0A546Y1U0_AGRTU</name>
<reference evidence="3 4" key="1">
    <citation type="journal article" date="2019" name="Appl. Microbiol. Biotechnol.">
        <title>Differential efficiency of wild type rhizogenic strains for rol gene transformation of plants.</title>
        <authorList>
            <person name="Desmet S."/>
            <person name="De Keyser E."/>
            <person name="Van Vaerenbergh J."/>
            <person name="Baeyen S."/>
            <person name="Van Huylenbroeck J."/>
            <person name="Geelen D."/>
            <person name="Dhooghe E."/>
        </authorList>
    </citation>
    <scope>NUCLEOTIDE SEQUENCE [LARGE SCALE GENOMIC DNA]</scope>
    <source>
        <strain evidence="3 4">MAFF210266</strain>
    </source>
</reference>
<dbReference type="RefSeq" id="WP_142855851.1">
    <property type="nucleotide sequence ID" value="NZ_SGOE01000002.1"/>
</dbReference>
<accession>A0A546Y1U0</accession>
<proteinExistence type="predicted"/>
<sequence>MMNEMPYSHSGGATRRNHFALVAAALAALAFATASCAVVEDAVLIKTASADATTMKTRVAPTRTSYGYDKTGNAAVTLVADTSSGTPSISRQSYSGSSPYICSPSGFGQKSRCFLRP</sequence>
<evidence type="ECO:0000256" key="1">
    <source>
        <dbReference type="SAM" id="MobiDB-lite"/>
    </source>
</evidence>
<comment type="caution">
    <text evidence="3">The sequence shown here is derived from an EMBL/GenBank/DDBJ whole genome shotgun (WGS) entry which is preliminary data.</text>
</comment>
<gene>
    <name evidence="3" type="ORF">EXN61_07490</name>
</gene>
<feature type="region of interest" description="Disordered" evidence="1">
    <location>
        <begin position="83"/>
        <end position="109"/>
    </location>
</feature>
<feature type="signal peptide" evidence="2">
    <location>
        <begin position="1"/>
        <end position="37"/>
    </location>
</feature>
<evidence type="ECO:0000313" key="4">
    <source>
        <dbReference type="Proteomes" id="UP000317023"/>
    </source>
</evidence>
<feature type="chain" id="PRO_5022056001" evidence="2">
    <location>
        <begin position="38"/>
        <end position="117"/>
    </location>
</feature>
<evidence type="ECO:0000256" key="2">
    <source>
        <dbReference type="SAM" id="SignalP"/>
    </source>
</evidence>
<dbReference type="EMBL" id="SGOE01000002">
    <property type="protein sequence ID" value="TRB06974.1"/>
    <property type="molecule type" value="Genomic_DNA"/>
</dbReference>
<dbReference type="AlphaFoldDB" id="A0A546Y1U0"/>
<keyword evidence="2" id="KW-0732">Signal</keyword>
<protein>
    <submittedName>
        <fullName evidence="3">Uncharacterized protein</fullName>
    </submittedName>
</protein>
<feature type="compositionally biased region" description="Polar residues" evidence="1">
    <location>
        <begin position="83"/>
        <end position="100"/>
    </location>
</feature>
<organism evidence="3 4">
    <name type="scientific">Agrobacterium tumefaciens</name>
    <dbReference type="NCBI Taxonomy" id="358"/>
    <lineage>
        <taxon>Bacteria</taxon>
        <taxon>Pseudomonadati</taxon>
        <taxon>Pseudomonadota</taxon>
        <taxon>Alphaproteobacteria</taxon>
        <taxon>Hyphomicrobiales</taxon>
        <taxon>Rhizobiaceae</taxon>
        <taxon>Rhizobium/Agrobacterium group</taxon>
        <taxon>Agrobacterium</taxon>
        <taxon>Agrobacterium tumefaciens complex</taxon>
    </lineage>
</organism>